<evidence type="ECO:0000256" key="11">
    <source>
        <dbReference type="ARBA" id="ARBA00023136"/>
    </source>
</evidence>
<dbReference type="InterPro" id="IPR011009">
    <property type="entry name" value="Kinase-like_dom_sf"/>
</dbReference>
<comment type="caution">
    <text evidence="15">The sequence shown here is derived from an EMBL/GenBank/DDBJ whole genome shotgun (WGS) entry which is preliminary data.</text>
</comment>
<dbReference type="InterPro" id="IPR008271">
    <property type="entry name" value="Ser/Thr_kinase_AS"/>
</dbReference>
<dbReference type="AlphaFoldDB" id="A0A8T0J054"/>
<evidence type="ECO:0000256" key="8">
    <source>
        <dbReference type="ARBA" id="ARBA00022777"/>
    </source>
</evidence>
<evidence type="ECO:0000259" key="14">
    <source>
        <dbReference type="PROSITE" id="PS50011"/>
    </source>
</evidence>
<sequence length="679" mass="74826">MILDLKKNNLSGEIPPSLGQLQRLTTLLLRGNHFYGCLSCAMSNGQNYGLDNLTEIGLIDLSANSFGGPLPEFLLKLPLINKLNLSFNQFTGVLDGNVRASGHVNVFLVNNNISAVANLPNPFIDPKLGGNPVCQNQSFPLADICQYSGATLKAETWQQQTSCASICNQNSVAHPVTCKCSYPYICNMFFGWSSTYGLEGARIGHLRRELASELSVSAEDLWIDQAVYEDSRELKVFAKVLFYPAASIQQWDASQFTYIESQIVNKTIRLAGYDPYGIVSSNLLSTPLNSGSSVATKKTNHRSVAIIAGVVVGFVAMVTLSSLLVCFVKHKRKRPVPPSIDHASEIFDLNPDEYPSCLFTYDELKFSTRNFNRGNVIGEGAFGAVYKGTLRDCSEVAVKELPSNIKQGNQEFLNEVELICSLEHKNLVKLRGCAISGNNRLLVYEYVENKCLAQALFDPGTAILLEWPFRYNIALGLAKGLAFLHSRGPQRLAHGDIKANNVLLDNKLEPKIADFGLARMCQNNERKVLTRIEGKRGYVAPEFALHGQLTAKADVFSFGIIALELVSGRESMNSKLPEQEQYLLLWAWTLYEQRRVMELVDPKVRDGCDEEQALLLIKVALLCSQGDASSRPPMAKVVAFLSGDADVPGEFPERPAFLGLGVTDLNKPAPRPSSITTWK</sequence>
<evidence type="ECO:0000256" key="10">
    <source>
        <dbReference type="ARBA" id="ARBA00022989"/>
    </source>
</evidence>
<keyword evidence="6" id="KW-0677">Repeat</keyword>
<keyword evidence="2" id="KW-0723">Serine/threonine-protein kinase</keyword>
<dbReference type="FunFam" id="3.30.200.20:FF:000162">
    <property type="entry name" value="Adenine nucleotide alpha hydrolase-like domain kinase"/>
    <property type="match status" value="1"/>
</dbReference>
<feature type="binding site" evidence="12">
    <location>
        <position position="399"/>
    </location>
    <ligand>
        <name>ATP</name>
        <dbReference type="ChEBI" id="CHEBI:30616"/>
    </ligand>
</feature>
<dbReference type="Gene3D" id="3.80.10.10">
    <property type="entry name" value="Ribonuclease Inhibitor"/>
    <property type="match status" value="1"/>
</dbReference>
<evidence type="ECO:0000256" key="4">
    <source>
        <dbReference type="ARBA" id="ARBA00022679"/>
    </source>
</evidence>
<feature type="transmembrane region" description="Helical" evidence="13">
    <location>
        <begin position="304"/>
        <end position="328"/>
    </location>
</feature>
<evidence type="ECO:0000256" key="13">
    <source>
        <dbReference type="SAM" id="Phobius"/>
    </source>
</evidence>
<dbReference type="InterPro" id="IPR017441">
    <property type="entry name" value="Protein_kinase_ATP_BS"/>
</dbReference>
<keyword evidence="3" id="KW-0433">Leucine-rich repeat</keyword>
<keyword evidence="5 13" id="KW-0812">Transmembrane</keyword>
<dbReference type="PROSITE" id="PS00107">
    <property type="entry name" value="PROTEIN_KINASE_ATP"/>
    <property type="match status" value="1"/>
</dbReference>
<keyword evidence="11 13" id="KW-0472">Membrane</keyword>
<dbReference type="EMBL" id="CM026422">
    <property type="protein sequence ID" value="KAG0588013.1"/>
    <property type="molecule type" value="Genomic_DNA"/>
</dbReference>
<evidence type="ECO:0000256" key="3">
    <source>
        <dbReference type="ARBA" id="ARBA00022614"/>
    </source>
</evidence>
<dbReference type="Pfam" id="PF07714">
    <property type="entry name" value="PK_Tyr_Ser-Thr"/>
    <property type="match status" value="1"/>
</dbReference>
<dbReference type="SUPFAM" id="SSF52058">
    <property type="entry name" value="L domain-like"/>
    <property type="match status" value="1"/>
</dbReference>
<keyword evidence="10 13" id="KW-1133">Transmembrane helix</keyword>
<dbReference type="InterPro" id="IPR051824">
    <property type="entry name" value="LRR_Rcpt-Like_S/T_Kinase"/>
</dbReference>
<comment type="subcellular location">
    <subcellularLocation>
        <location evidence="1">Membrane</location>
    </subcellularLocation>
</comment>
<dbReference type="PROSITE" id="PS50011">
    <property type="entry name" value="PROTEIN_KINASE_DOM"/>
    <property type="match status" value="1"/>
</dbReference>
<keyword evidence="7 12" id="KW-0547">Nucleotide-binding</keyword>
<evidence type="ECO:0000256" key="7">
    <source>
        <dbReference type="ARBA" id="ARBA00022741"/>
    </source>
</evidence>
<evidence type="ECO:0000256" key="12">
    <source>
        <dbReference type="PROSITE-ProRule" id="PRU10141"/>
    </source>
</evidence>
<dbReference type="GO" id="GO:0004674">
    <property type="term" value="F:protein serine/threonine kinase activity"/>
    <property type="evidence" value="ECO:0007669"/>
    <property type="project" value="UniProtKB-KW"/>
</dbReference>
<keyword evidence="8" id="KW-0418">Kinase</keyword>
<dbReference type="FunFam" id="1.10.510.10:FF:000384">
    <property type="entry name" value="G-type lectin S-receptor-like serine/threonine-protein kinase"/>
    <property type="match status" value="1"/>
</dbReference>
<dbReference type="GO" id="GO:0005524">
    <property type="term" value="F:ATP binding"/>
    <property type="evidence" value="ECO:0007669"/>
    <property type="project" value="UniProtKB-UniRule"/>
</dbReference>
<dbReference type="Pfam" id="PF00560">
    <property type="entry name" value="LRR_1"/>
    <property type="match status" value="1"/>
</dbReference>
<name>A0A8T0J054_CERPU</name>
<evidence type="ECO:0000313" key="15">
    <source>
        <dbReference type="EMBL" id="KAG0588013.1"/>
    </source>
</evidence>
<evidence type="ECO:0000256" key="6">
    <source>
        <dbReference type="ARBA" id="ARBA00022737"/>
    </source>
</evidence>
<protein>
    <recommendedName>
        <fullName evidence="14">Protein kinase domain-containing protein</fullName>
    </recommendedName>
</protein>
<dbReference type="SMART" id="SM00220">
    <property type="entry name" value="S_TKc"/>
    <property type="match status" value="1"/>
</dbReference>
<keyword evidence="16" id="KW-1185">Reference proteome</keyword>
<dbReference type="PANTHER" id="PTHR48006:SF34">
    <property type="entry name" value="OS08G0203700 PROTEIN"/>
    <property type="match status" value="1"/>
</dbReference>
<dbReference type="InterPro" id="IPR000719">
    <property type="entry name" value="Prot_kinase_dom"/>
</dbReference>
<keyword evidence="9 12" id="KW-0067">ATP-binding</keyword>
<accession>A0A8T0J054</accession>
<gene>
    <name evidence="15" type="ORF">KC19_2G208700</name>
</gene>
<dbReference type="InterPro" id="IPR001245">
    <property type="entry name" value="Ser-Thr/Tyr_kinase_cat_dom"/>
</dbReference>
<evidence type="ECO:0000256" key="1">
    <source>
        <dbReference type="ARBA" id="ARBA00004370"/>
    </source>
</evidence>
<dbReference type="InterPro" id="IPR001611">
    <property type="entry name" value="Leu-rich_rpt"/>
</dbReference>
<reference evidence="15" key="1">
    <citation type="submission" date="2020-06" db="EMBL/GenBank/DDBJ databases">
        <title>WGS assembly of Ceratodon purpureus strain R40.</title>
        <authorList>
            <person name="Carey S.B."/>
            <person name="Jenkins J."/>
            <person name="Shu S."/>
            <person name="Lovell J.T."/>
            <person name="Sreedasyam A."/>
            <person name="Maumus F."/>
            <person name="Tiley G.P."/>
            <person name="Fernandez-Pozo N."/>
            <person name="Barry K."/>
            <person name="Chen C."/>
            <person name="Wang M."/>
            <person name="Lipzen A."/>
            <person name="Daum C."/>
            <person name="Saski C.A."/>
            <person name="Payton A.C."/>
            <person name="Mcbreen J.C."/>
            <person name="Conrad R.E."/>
            <person name="Kollar L.M."/>
            <person name="Olsson S."/>
            <person name="Huttunen S."/>
            <person name="Landis J.B."/>
            <person name="Wickett N.J."/>
            <person name="Johnson M.G."/>
            <person name="Rensing S.A."/>
            <person name="Grimwood J."/>
            <person name="Schmutz J."/>
            <person name="Mcdaniel S.F."/>
        </authorList>
    </citation>
    <scope>NUCLEOTIDE SEQUENCE</scope>
    <source>
        <strain evidence="15">R40</strain>
    </source>
</reference>
<proteinExistence type="predicted"/>
<dbReference type="PANTHER" id="PTHR48006">
    <property type="entry name" value="LEUCINE-RICH REPEAT-CONTAINING PROTEIN DDB_G0281931-RELATED"/>
    <property type="match status" value="1"/>
</dbReference>
<dbReference type="InterPro" id="IPR032675">
    <property type="entry name" value="LRR_dom_sf"/>
</dbReference>
<dbReference type="Proteomes" id="UP000822688">
    <property type="component" value="Chromosome 2"/>
</dbReference>
<evidence type="ECO:0000313" key="16">
    <source>
        <dbReference type="Proteomes" id="UP000822688"/>
    </source>
</evidence>
<dbReference type="GO" id="GO:0016020">
    <property type="term" value="C:membrane"/>
    <property type="evidence" value="ECO:0007669"/>
    <property type="project" value="UniProtKB-SubCell"/>
</dbReference>
<evidence type="ECO:0000256" key="2">
    <source>
        <dbReference type="ARBA" id="ARBA00022527"/>
    </source>
</evidence>
<evidence type="ECO:0000256" key="5">
    <source>
        <dbReference type="ARBA" id="ARBA00022692"/>
    </source>
</evidence>
<dbReference type="PROSITE" id="PS00108">
    <property type="entry name" value="PROTEIN_KINASE_ST"/>
    <property type="match status" value="1"/>
</dbReference>
<keyword evidence="4" id="KW-0808">Transferase</keyword>
<dbReference type="Gene3D" id="3.30.200.20">
    <property type="entry name" value="Phosphorylase Kinase, domain 1"/>
    <property type="match status" value="1"/>
</dbReference>
<dbReference type="SUPFAM" id="SSF56112">
    <property type="entry name" value="Protein kinase-like (PK-like)"/>
    <property type="match status" value="1"/>
</dbReference>
<organism evidence="15 16">
    <name type="scientific">Ceratodon purpureus</name>
    <name type="common">Fire moss</name>
    <name type="synonym">Dicranum purpureum</name>
    <dbReference type="NCBI Taxonomy" id="3225"/>
    <lineage>
        <taxon>Eukaryota</taxon>
        <taxon>Viridiplantae</taxon>
        <taxon>Streptophyta</taxon>
        <taxon>Embryophyta</taxon>
        <taxon>Bryophyta</taxon>
        <taxon>Bryophytina</taxon>
        <taxon>Bryopsida</taxon>
        <taxon>Dicranidae</taxon>
        <taxon>Pseudoditrichales</taxon>
        <taxon>Ditrichaceae</taxon>
        <taxon>Ceratodon</taxon>
    </lineage>
</organism>
<dbReference type="Gene3D" id="1.10.510.10">
    <property type="entry name" value="Transferase(Phosphotransferase) domain 1"/>
    <property type="match status" value="1"/>
</dbReference>
<evidence type="ECO:0000256" key="9">
    <source>
        <dbReference type="ARBA" id="ARBA00022840"/>
    </source>
</evidence>
<feature type="domain" description="Protein kinase" evidence="14">
    <location>
        <begin position="371"/>
        <end position="641"/>
    </location>
</feature>